<feature type="domain" description="Peptidase M16 C-terminal" evidence="2">
    <location>
        <begin position="200"/>
        <end position="374"/>
    </location>
</feature>
<dbReference type="Proteomes" id="UP000289455">
    <property type="component" value="Unassembled WGS sequence"/>
</dbReference>
<evidence type="ECO:0000313" key="3">
    <source>
        <dbReference type="EMBL" id="RXK48138.1"/>
    </source>
</evidence>
<proteinExistence type="predicted"/>
<dbReference type="InterPro" id="IPR050361">
    <property type="entry name" value="MPP/UQCRC_Complex"/>
</dbReference>
<keyword evidence="4" id="KW-1185">Reference proteome</keyword>
<gene>
    <name evidence="3" type="ORF">ESB04_08805</name>
</gene>
<dbReference type="PANTHER" id="PTHR11851">
    <property type="entry name" value="METALLOPROTEASE"/>
    <property type="match status" value="1"/>
</dbReference>
<dbReference type="Gene3D" id="3.30.830.10">
    <property type="entry name" value="Metalloenzyme, LuxS/M16 peptidase-like"/>
    <property type="match status" value="2"/>
</dbReference>
<reference evidence="3 4" key="1">
    <citation type="submission" date="2019-01" db="EMBL/GenBank/DDBJ databases">
        <title>Cytophagaceae bacterium strain CAR-16.</title>
        <authorList>
            <person name="Chen W.-M."/>
        </authorList>
    </citation>
    <scope>NUCLEOTIDE SEQUENCE [LARGE SCALE GENOMIC DNA]</scope>
    <source>
        <strain evidence="3 4">CAR-16</strain>
    </source>
</reference>
<dbReference type="InterPro" id="IPR011765">
    <property type="entry name" value="Pept_M16_N"/>
</dbReference>
<evidence type="ECO:0000259" key="2">
    <source>
        <dbReference type="Pfam" id="PF05193"/>
    </source>
</evidence>
<dbReference type="EMBL" id="SDHY01000005">
    <property type="protein sequence ID" value="RXK48138.1"/>
    <property type="molecule type" value="Genomic_DNA"/>
</dbReference>
<dbReference type="PANTHER" id="PTHR11851:SF224">
    <property type="entry name" value="PROCESSING PROTEASE"/>
    <property type="match status" value="1"/>
</dbReference>
<protein>
    <submittedName>
        <fullName evidence="3">Insulinase family protein</fullName>
    </submittedName>
</protein>
<dbReference type="InterPro" id="IPR007863">
    <property type="entry name" value="Peptidase_M16_C"/>
</dbReference>
<dbReference type="InterPro" id="IPR011249">
    <property type="entry name" value="Metalloenz_LuxS/M16"/>
</dbReference>
<dbReference type="AlphaFoldDB" id="A0A4Q1BYF7"/>
<sequence>MLITNDILRDVICILAHKHMLDRTIPPPAFPIELVKFPSNQVGHLSNGIPVYSINLGEQPVFKLEIISPAGTKAGSQAGMASMVANLMKRGTLKHSAQAIHEAFDFLGAFWDIQCNLDYANFSIYGLNKHFDSLLPWVAEILKEAQFSTEEFEKEIAIETQKAKLNWQKTSFAASQLFRNQLFGDHAYGRYMSPETLGNLKKSDLFQFYISTWASIRPIIFLSGKISDKELKLLDASIGQLHFENSWSKESNPSTSQEVKIQHDRREGALQTSIRMGKLAIGREHPDYFKLSILNTVLGGYFGSRLQNNIREDKGFTYGISSSIVPLHDASYWVTGTDVNGENSEQTLDEIRKEIKILQQELIPEEELELVKNYLMGSFTGELTQAFDIAEKIKVVQLENLAPNFYDQFQREILQCQAQELREIANQYLNLDELHVVMVGA</sequence>
<name>A0A4Q1BYF7_9BACT</name>
<dbReference type="Pfam" id="PF05193">
    <property type="entry name" value="Peptidase_M16_C"/>
    <property type="match status" value="1"/>
</dbReference>
<evidence type="ECO:0000313" key="4">
    <source>
        <dbReference type="Proteomes" id="UP000289455"/>
    </source>
</evidence>
<dbReference type="SUPFAM" id="SSF63411">
    <property type="entry name" value="LuxS/MPP-like metallohydrolase"/>
    <property type="match status" value="2"/>
</dbReference>
<comment type="caution">
    <text evidence="3">The sequence shown here is derived from an EMBL/GenBank/DDBJ whole genome shotgun (WGS) entry which is preliminary data.</text>
</comment>
<dbReference type="GO" id="GO:0046872">
    <property type="term" value="F:metal ion binding"/>
    <property type="evidence" value="ECO:0007669"/>
    <property type="project" value="InterPro"/>
</dbReference>
<evidence type="ECO:0000259" key="1">
    <source>
        <dbReference type="Pfam" id="PF00675"/>
    </source>
</evidence>
<dbReference type="RefSeq" id="WP_129027373.1">
    <property type="nucleotide sequence ID" value="NZ_SDHY01000005.1"/>
</dbReference>
<dbReference type="OrthoDB" id="9811314at2"/>
<dbReference type="Pfam" id="PF00675">
    <property type="entry name" value="Peptidase_M16"/>
    <property type="match status" value="1"/>
</dbReference>
<organism evidence="3 4">
    <name type="scientific">Aquirufa rosea</name>
    <dbReference type="NCBI Taxonomy" id="2509241"/>
    <lineage>
        <taxon>Bacteria</taxon>
        <taxon>Pseudomonadati</taxon>
        <taxon>Bacteroidota</taxon>
        <taxon>Cytophagia</taxon>
        <taxon>Cytophagales</taxon>
        <taxon>Flectobacillaceae</taxon>
        <taxon>Aquirufa</taxon>
    </lineage>
</organism>
<accession>A0A4Q1BYF7</accession>
<feature type="domain" description="Peptidase M16 N-terminal" evidence="1">
    <location>
        <begin position="77"/>
        <end position="170"/>
    </location>
</feature>